<dbReference type="Proteomes" id="UP001250932">
    <property type="component" value="Unassembled WGS sequence"/>
</dbReference>
<evidence type="ECO:0008006" key="5">
    <source>
        <dbReference type="Google" id="ProtNLM"/>
    </source>
</evidence>
<gene>
    <name evidence="3" type="ORF">PPG34_15630</name>
</gene>
<reference evidence="3 4" key="1">
    <citation type="journal article" date="2023" name="ISME J.">
        <title>Cultivation and genomic characterization of novel and ubiquitous marine nitrite-oxidizing bacteria from the Nitrospirales.</title>
        <authorList>
            <person name="Mueller A.J."/>
            <person name="Daebeler A."/>
            <person name="Herbold C.W."/>
            <person name="Kirkegaard R.H."/>
            <person name="Daims H."/>
        </authorList>
    </citation>
    <scope>NUCLEOTIDE SEQUENCE [LARGE SCALE GENOMIC DNA]</scope>
    <source>
        <strain evidence="3 4">EB</strain>
    </source>
</reference>
<name>A0ABU3KBI7_9BACT</name>
<protein>
    <recommendedName>
        <fullName evidence="5">PilZ domain-containing protein</fullName>
    </recommendedName>
</protein>
<comment type="caution">
    <text evidence="3">The sequence shown here is derived from an EMBL/GenBank/DDBJ whole genome shotgun (WGS) entry which is preliminary data.</text>
</comment>
<proteinExistence type="predicted"/>
<dbReference type="InterPro" id="IPR009926">
    <property type="entry name" value="T3SS_YcgR_PilZN"/>
</dbReference>
<dbReference type="EMBL" id="JAQOUE010000002">
    <property type="protein sequence ID" value="MDT7043785.1"/>
    <property type="molecule type" value="Genomic_DNA"/>
</dbReference>
<keyword evidence="4" id="KW-1185">Reference proteome</keyword>
<dbReference type="Pfam" id="PF07238">
    <property type="entry name" value="PilZ"/>
    <property type="match status" value="1"/>
</dbReference>
<feature type="domain" description="Type III secretion system flagellar brake protein YcgR PilZN" evidence="2">
    <location>
        <begin position="16"/>
        <end position="87"/>
    </location>
</feature>
<evidence type="ECO:0000259" key="1">
    <source>
        <dbReference type="Pfam" id="PF07238"/>
    </source>
</evidence>
<feature type="domain" description="PilZ" evidence="1">
    <location>
        <begin position="102"/>
        <end position="207"/>
    </location>
</feature>
<evidence type="ECO:0000259" key="2">
    <source>
        <dbReference type="Pfam" id="PF12945"/>
    </source>
</evidence>
<dbReference type="Pfam" id="PF12945">
    <property type="entry name" value="PilZNR"/>
    <property type="match status" value="1"/>
</dbReference>
<accession>A0ABU3KBI7</accession>
<dbReference type="RefSeq" id="WP_313834378.1">
    <property type="nucleotide sequence ID" value="NZ_JAQOUE010000002.1"/>
</dbReference>
<sequence>MYHTTETTTNSTTNTVWLRIEDENSPAMLRGHLIGLGQNQALLCGIPSHPSWQQLKPGMTCRGHTVIEGETYQFETTIKEVLRDQPAILLNSPRKITRRPPRVHPRIPVDIPGTIRPMNYDGTVLAVLPATLSDLCTMGCQLRTSETTWPSLATLTVILTCRLPNLDHTSKFHGRIEWIEPIPELLMGIQFQFTSFSDVACKDLERWFGSQQAKLINTIA</sequence>
<dbReference type="InterPro" id="IPR009875">
    <property type="entry name" value="PilZ_domain"/>
</dbReference>
<evidence type="ECO:0000313" key="3">
    <source>
        <dbReference type="EMBL" id="MDT7043785.1"/>
    </source>
</evidence>
<evidence type="ECO:0000313" key="4">
    <source>
        <dbReference type="Proteomes" id="UP001250932"/>
    </source>
</evidence>
<organism evidence="3 4">
    <name type="scientific">Candidatus Nitronereus thalassa</name>
    <dbReference type="NCBI Taxonomy" id="3020898"/>
    <lineage>
        <taxon>Bacteria</taxon>
        <taxon>Pseudomonadati</taxon>
        <taxon>Nitrospirota</taxon>
        <taxon>Nitrospiria</taxon>
        <taxon>Nitrospirales</taxon>
        <taxon>Nitrospiraceae</taxon>
        <taxon>Candidatus Nitronereus</taxon>
    </lineage>
</organism>